<dbReference type="AlphaFoldDB" id="A0A2R7YRR6"/>
<evidence type="ECO:0000256" key="3">
    <source>
        <dbReference type="PIRSR" id="PIRSR603782-1"/>
    </source>
</evidence>
<dbReference type="InterPro" id="IPR013766">
    <property type="entry name" value="Thioredoxin_domain"/>
</dbReference>
<evidence type="ECO:0000259" key="6">
    <source>
        <dbReference type="PROSITE" id="PS51352"/>
    </source>
</evidence>
<evidence type="ECO:0000313" key="7">
    <source>
        <dbReference type="EMBL" id="PUA79118.1"/>
    </source>
</evidence>
<dbReference type="PANTHER" id="PTHR12151:SF25">
    <property type="entry name" value="LINALOOL DEHYDRATASE_ISOMERASE DOMAIN-CONTAINING PROTEIN"/>
    <property type="match status" value="1"/>
</dbReference>
<keyword evidence="5" id="KW-0732">Signal</keyword>
<feature type="binding site" evidence="3">
    <location>
        <position position="92"/>
    </location>
    <ligand>
        <name>Cu cation</name>
        <dbReference type="ChEBI" id="CHEBI:23378"/>
    </ligand>
</feature>
<dbReference type="InterPro" id="IPR036249">
    <property type="entry name" value="Thioredoxin-like_sf"/>
</dbReference>
<keyword evidence="8" id="KW-1185">Reference proteome</keyword>
<feature type="disulfide bond" description="Redox-active" evidence="4">
    <location>
        <begin position="88"/>
        <end position="92"/>
    </location>
</feature>
<keyword evidence="3" id="KW-0479">Metal-binding</keyword>
<evidence type="ECO:0000256" key="1">
    <source>
        <dbReference type="ARBA" id="ARBA00010996"/>
    </source>
</evidence>
<dbReference type="RefSeq" id="WP_108346531.1">
    <property type="nucleotide sequence ID" value="NZ_PYXZ01000012.1"/>
</dbReference>
<dbReference type="Gene3D" id="3.40.30.10">
    <property type="entry name" value="Glutaredoxin"/>
    <property type="match status" value="1"/>
</dbReference>
<dbReference type="EMBL" id="PYXZ01000012">
    <property type="protein sequence ID" value="PUA79118.1"/>
    <property type="molecule type" value="Genomic_DNA"/>
</dbReference>
<dbReference type="InterPro" id="IPR003782">
    <property type="entry name" value="SCO1/SenC"/>
</dbReference>
<feature type="chain" id="PRO_5015327683" evidence="5">
    <location>
        <begin position="25"/>
        <end position="214"/>
    </location>
</feature>
<organism evidence="7 8">
    <name type="scientific">Nocardioides currus</name>
    <dbReference type="NCBI Taxonomy" id="2133958"/>
    <lineage>
        <taxon>Bacteria</taxon>
        <taxon>Bacillati</taxon>
        <taxon>Actinomycetota</taxon>
        <taxon>Actinomycetes</taxon>
        <taxon>Propionibacteriales</taxon>
        <taxon>Nocardioidaceae</taxon>
        <taxon>Nocardioides</taxon>
    </lineage>
</organism>
<feature type="signal peptide" evidence="5">
    <location>
        <begin position="1"/>
        <end position="24"/>
    </location>
</feature>
<dbReference type="GO" id="GO:0046872">
    <property type="term" value="F:metal ion binding"/>
    <property type="evidence" value="ECO:0007669"/>
    <property type="project" value="UniProtKB-KW"/>
</dbReference>
<dbReference type="Proteomes" id="UP000244867">
    <property type="component" value="Unassembled WGS sequence"/>
</dbReference>
<evidence type="ECO:0000256" key="2">
    <source>
        <dbReference type="ARBA" id="ARBA00023008"/>
    </source>
</evidence>
<gene>
    <name evidence="7" type="ORF">C7S10_20465</name>
</gene>
<sequence>MRDLRRWLGVGLTAALLSGCGAQAEVDAGHAMTGTLLDPPFTVDGATLTTADLVEVDDGSTDWVSSPYSLVDDTDKKLTLVFFGYTHCPDICGIVMSTMASAVSRLDADERSDVDVVFITTDPQRDTPELTDQYATNFDADFIGVSGDLRTIIDVAKPLAISVEQGDKLPSGGYDVTHGTQIVAIDADDEGIAYWSEDVSSAQLAADLQHLLSE</sequence>
<evidence type="ECO:0000256" key="4">
    <source>
        <dbReference type="PIRSR" id="PIRSR603782-2"/>
    </source>
</evidence>
<dbReference type="OrthoDB" id="9790194at2"/>
<proteinExistence type="inferred from homology"/>
<feature type="binding site" evidence="3">
    <location>
        <position position="178"/>
    </location>
    <ligand>
        <name>Cu cation</name>
        <dbReference type="ChEBI" id="CHEBI:23378"/>
    </ligand>
</feature>
<dbReference type="PROSITE" id="PS51257">
    <property type="entry name" value="PROKAR_LIPOPROTEIN"/>
    <property type="match status" value="1"/>
</dbReference>
<dbReference type="Pfam" id="PF02630">
    <property type="entry name" value="SCO1-SenC"/>
    <property type="match status" value="1"/>
</dbReference>
<feature type="binding site" evidence="3">
    <location>
        <position position="88"/>
    </location>
    <ligand>
        <name>Cu cation</name>
        <dbReference type="ChEBI" id="CHEBI:23378"/>
    </ligand>
</feature>
<dbReference type="CDD" id="cd02968">
    <property type="entry name" value="SCO"/>
    <property type="match status" value="1"/>
</dbReference>
<name>A0A2R7YRR6_9ACTN</name>
<dbReference type="SUPFAM" id="SSF52833">
    <property type="entry name" value="Thioredoxin-like"/>
    <property type="match status" value="1"/>
</dbReference>
<keyword evidence="4" id="KW-1015">Disulfide bond</keyword>
<evidence type="ECO:0000313" key="8">
    <source>
        <dbReference type="Proteomes" id="UP000244867"/>
    </source>
</evidence>
<dbReference type="PROSITE" id="PS51352">
    <property type="entry name" value="THIOREDOXIN_2"/>
    <property type="match status" value="1"/>
</dbReference>
<evidence type="ECO:0000256" key="5">
    <source>
        <dbReference type="SAM" id="SignalP"/>
    </source>
</evidence>
<comment type="similarity">
    <text evidence="1">Belongs to the SCO1/2 family.</text>
</comment>
<dbReference type="PANTHER" id="PTHR12151">
    <property type="entry name" value="ELECTRON TRANSPORT PROTIN SCO1/SENC FAMILY MEMBER"/>
    <property type="match status" value="1"/>
</dbReference>
<protein>
    <submittedName>
        <fullName evidence="7">SCO family protein</fullName>
    </submittedName>
</protein>
<keyword evidence="2 3" id="KW-0186">Copper</keyword>
<reference evidence="7 8" key="1">
    <citation type="submission" date="2018-03" db="EMBL/GenBank/DDBJ databases">
        <authorList>
            <person name="Keele B.F."/>
        </authorList>
    </citation>
    <scope>NUCLEOTIDE SEQUENCE [LARGE SCALE GENOMIC DNA]</scope>
    <source>
        <strain evidence="7 8">IB-3</strain>
    </source>
</reference>
<accession>A0A2R7YRR6</accession>
<feature type="domain" description="Thioredoxin" evidence="6">
    <location>
        <begin position="42"/>
        <end position="214"/>
    </location>
</feature>
<comment type="caution">
    <text evidence="7">The sequence shown here is derived from an EMBL/GenBank/DDBJ whole genome shotgun (WGS) entry which is preliminary data.</text>
</comment>